<accession>A0A9N9IT78</accession>
<dbReference type="OrthoDB" id="10377747at2759"/>
<dbReference type="AlphaFoldDB" id="A0A9N9IT78"/>
<name>A0A9N9IT78_9GLOM</name>
<protein>
    <submittedName>
        <fullName evidence="2">12805_t:CDS:1</fullName>
    </submittedName>
</protein>
<keyword evidence="1" id="KW-0472">Membrane</keyword>
<dbReference type="EMBL" id="CAJVQA010017191">
    <property type="protein sequence ID" value="CAG8747497.1"/>
    <property type="molecule type" value="Genomic_DNA"/>
</dbReference>
<dbReference type="Proteomes" id="UP000789759">
    <property type="component" value="Unassembled WGS sequence"/>
</dbReference>
<evidence type="ECO:0000313" key="2">
    <source>
        <dbReference type="EMBL" id="CAG8747497.1"/>
    </source>
</evidence>
<reference evidence="2" key="1">
    <citation type="submission" date="2021-06" db="EMBL/GenBank/DDBJ databases">
        <authorList>
            <person name="Kallberg Y."/>
            <person name="Tangrot J."/>
            <person name="Rosling A."/>
        </authorList>
    </citation>
    <scope>NUCLEOTIDE SEQUENCE</scope>
    <source>
        <strain evidence="2">FL966</strain>
    </source>
</reference>
<keyword evidence="3" id="KW-1185">Reference proteome</keyword>
<keyword evidence="1" id="KW-0812">Transmembrane</keyword>
<proteinExistence type="predicted"/>
<organism evidence="2 3">
    <name type="scientific">Cetraspora pellucida</name>
    <dbReference type="NCBI Taxonomy" id="1433469"/>
    <lineage>
        <taxon>Eukaryota</taxon>
        <taxon>Fungi</taxon>
        <taxon>Fungi incertae sedis</taxon>
        <taxon>Mucoromycota</taxon>
        <taxon>Glomeromycotina</taxon>
        <taxon>Glomeromycetes</taxon>
        <taxon>Diversisporales</taxon>
        <taxon>Gigasporaceae</taxon>
        <taxon>Cetraspora</taxon>
    </lineage>
</organism>
<keyword evidence="1" id="KW-1133">Transmembrane helix</keyword>
<evidence type="ECO:0000313" key="3">
    <source>
        <dbReference type="Proteomes" id="UP000789759"/>
    </source>
</evidence>
<comment type="caution">
    <text evidence="2">The sequence shown here is derived from an EMBL/GenBank/DDBJ whole genome shotgun (WGS) entry which is preliminary data.</text>
</comment>
<evidence type="ECO:0000256" key="1">
    <source>
        <dbReference type="SAM" id="Phobius"/>
    </source>
</evidence>
<feature type="transmembrane region" description="Helical" evidence="1">
    <location>
        <begin position="126"/>
        <end position="146"/>
    </location>
</feature>
<gene>
    <name evidence="2" type="ORF">CPELLU_LOCUS14483</name>
</gene>
<sequence length="147" mass="16910">MPKRNTLTDILEKVENGACTDELKIDVLQAYHTNILFVNTNAKLYSLSDNIHQTLDLVLEDITNALKDFYIYLANLMSVEEFLSISEEDVIYKVFKNDQVIEELVKRFKPVNLASDNSKEEDSVEIFLISINIAIVSLETIFMFLLQ</sequence>